<name>A0A645HK31_9ZZZZ</name>
<evidence type="ECO:0000313" key="1">
    <source>
        <dbReference type="EMBL" id="MPN38742.1"/>
    </source>
</evidence>
<accession>A0A645HK31</accession>
<organism evidence="1">
    <name type="scientific">bioreactor metagenome</name>
    <dbReference type="NCBI Taxonomy" id="1076179"/>
    <lineage>
        <taxon>unclassified sequences</taxon>
        <taxon>metagenomes</taxon>
        <taxon>ecological metagenomes</taxon>
    </lineage>
</organism>
<comment type="caution">
    <text evidence="1">The sequence shown here is derived from an EMBL/GenBank/DDBJ whole genome shotgun (WGS) entry which is preliminary data.</text>
</comment>
<protein>
    <submittedName>
        <fullName evidence="1">Uncharacterized protein</fullName>
    </submittedName>
</protein>
<proteinExistence type="predicted"/>
<reference evidence="1" key="1">
    <citation type="submission" date="2019-08" db="EMBL/GenBank/DDBJ databases">
        <authorList>
            <person name="Kucharzyk K."/>
            <person name="Murdoch R.W."/>
            <person name="Higgins S."/>
            <person name="Loffler F."/>
        </authorList>
    </citation>
    <scope>NUCLEOTIDE SEQUENCE</scope>
</reference>
<sequence length="59" mass="6929">MSEVVTTNYEKSAEVIVTDKGCNRQLCEGLNFTLNKYYYIITYERRNAENNSSWLPSDR</sequence>
<dbReference type="EMBL" id="VSSQ01094160">
    <property type="protein sequence ID" value="MPN38742.1"/>
    <property type="molecule type" value="Genomic_DNA"/>
</dbReference>
<gene>
    <name evidence="1" type="ORF">SDC9_186267</name>
</gene>
<dbReference type="AlphaFoldDB" id="A0A645HK31"/>